<feature type="domain" description="Thioredoxin-like fold" evidence="2">
    <location>
        <begin position="61"/>
        <end position="246"/>
    </location>
</feature>
<keyword evidence="3" id="KW-0413">Isomerase</keyword>
<dbReference type="GO" id="GO:0016853">
    <property type="term" value="F:isomerase activity"/>
    <property type="evidence" value="ECO:0007669"/>
    <property type="project" value="UniProtKB-KW"/>
</dbReference>
<feature type="chain" id="PRO_5030844026" evidence="1">
    <location>
        <begin position="22"/>
        <end position="251"/>
    </location>
</feature>
<dbReference type="Gene3D" id="3.40.30.10">
    <property type="entry name" value="Glutaredoxin"/>
    <property type="match status" value="1"/>
</dbReference>
<keyword evidence="4" id="KW-1185">Reference proteome</keyword>
<dbReference type="EMBL" id="JACICY010000001">
    <property type="protein sequence ID" value="MBB3859151.1"/>
    <property type="molecule type" value="Genomic_DNA"/>
</dbReference>
<protein>
    <submittedName>
        <fullName evidence="3">Protein-disulfide isomerase</fullName>
    </submittedName>
</protein>
<dbReference type="CDD" id="cd02972">
    <property type="entry name" value="DsbA_family"/>
    <property type="match status" value="1"/>
</dbReference>
<dbReference type="SUPFAM" id="SSF52833">
    <property type="entry name" value="Thioredoxin-like"/>
    <property type="match status" value="1"/>
</dbReference>
<dbReference type="AlphaFoldDB" id="A0A7W5ZTF1"/>
<feature type="signal peptide" evidence="1">
    <location>
        <begin position="1"/>
        <end position="21"/>
    </location>
</feature>
<dbReference type="RefSeq" id="WP_183611334.1">
    <property type="nucleotide sequence ID" value="NZ_JACICY010000001.1"/>
</dbReference>
<dbReference type="InterPro" id="IPR012336">
    <property type="entry name" value="Thioredoxin-like_fold"/>
</dbReference>
<evidence type="ECO:0000313" key="3">
    <source>
        <dbReference type="EMBL" id="MBB3859151.1"/>
    </source>
</evidence>
<evidence type="ECO:0000313" key="4">
    <source>
        <dbReference type="Proteomes" id="UP000562395"/>
    </source>
</evidence>
<dbReference type="Proteomes" id="UP000562395">
    <property type="component" value="Unassembled WGS sequence"/>
</dbReference>
<keyword evidence="1" id="KW-0732">Signal</keyword>
<gene>
    <name evidence="3" type="ORF">GGQ88_000391</name>
</gene>
<comment type="caution">
    <text evidence="3">The sequence shown here is derived from an EMBL/GenBank/DDBJ whole genome shotgun (WGS) entry which is preliminary data.</text>
</comment>
<evidence type="ECO:0000256" key="1">
    <source>
        <dbReference type="SAM" id="SignalP"/>
    </source>
</evidence>
<proteinExistence type="predicted"/>
<name>A0A7W5ZTF1_9SPHN</name>
<dbReference type="InterPro" id="IPR036249">
    <property type="entry name" value="Thioredoxin-like_sf"/>
</dbReference>
<organism evidence="3 4">
    <name type="scientific">Novosphingobium hassiacum</name>
    <dbReference type="NCBI Taxonomy" id="173676"/>
    <lineage>
        <taxon>Bacteria</taxon>
        <taxon>Pseudomonadati</taxon>
        <taxon>Pseudomonadota</taxon>
        <taxon>Alphaproteobacteria</taxon>
        <taxon>Sphingomonadales</taxon>
        <taxon>Sphingomonadaceae</taxon>
        <taxon>Novosphingobium</taxon>
    </lineage>
</organism>
<evidence type="ECO:0000259" key="2">
    <source>
        <dbReference type="Pfam" id="PF13462"/>
    </source>
</evidence>
<sequence>MTIKYARALLLAALPLTLGLAACDKKGDAATGDVSSSEPIAKIAAPAGQSWTETFAVTPEGGYRMGNPNAPIKLIEFGALSCSHCAEFSEKGFPKLRDEYIASGRVSYELRLFLLNALDMPAVLLATCGAPEAVIPLSEQFWGFQRQMFANLQKDEAAFQQVSNLPVDKRFAGIAQLGGMTEFFASRGIAAAQGSSCLADTAKATKLATTNEQWSKEFDITGTPTFFLNGSKTGVADWSALEPLIQKAGAR</sequence>
<dbReference type="Pfam" id="PF13462">
    <property type="entry name" value="Thioredoxin_4"/>
    <property type="match status" value="1"/>
</dbReference>
<accession>A0A7W5ZTF1</accession>
<reference evidence="3 4" key="1">
    <citation type="submission" date="2020-08" db="EMBL/GenBank/DDBJ databases">
        <title>Genomic Encyclopedia of Type Strains, Phase IV (KMG-IV): sequencing the most valuable type-strain genomes for metagenomic binning, comparative biology and taxonomic classification.</title>
        <authorList>
            <person name="Goeker M."/>
        </authorList>
    </citation>
    <scope>NUCLEOTIDE SEQUENCE [LARGE SCALE GENOMIC DNA]</scope>
    <source>
        <strain evidence="3 4">DSM 14552</strain>
    </source>
</reference>
<dbReference type="Gene3D" id="1.10.40.110">
    <property type="match status" value="1"/>
</dbReference>
<dbReference type="PROSITE" id="PS51257">
    <property type="entry name" value="PROKAR_LIPOPROTEIN"/>
    <property type="match status" value="1"/>
</dbReference>